<dbReference type="Proteomes" id="UP001154282">
    <property type="component" value="Unassembled WGS sequence"/>
</dbReference>
<feature type="compositionally biased region" description="Basic and acidic residues" evidence="3">
    <location>
        <begin position="414"/>
        <end position="430"/>
    </location>
</feature>
<dbReference type="SMART" id="SM00297">
    <property type="entry name" value="BROMO"/>
    <property type="match status" value="1"/>
</dbReference>
<dbReference type="SUPFAM" id="SSF47370">
    <property type="entry name" value="Bromodomain"/>
    <property type="match status" value="1"/>
</dbReference>
<evidence type="ECO:0000259" key="4">
    <source>
        <dbReference type="PROSITE" id="PS50014"/>
    </source>
</evidence>
<dbReference type="InterPro" id="IPR001487">
    <property type="entry name" value="Bromodomain"/>
</dbReference>
<feature type="compositionally biased region" description="Gly residues" evidence="3">
    <location>
        <begin position="232"/>
        <end position="244"/>
    </location>
</feature>
<dbReference type="InterPro" id="IPR036427">
    <property type="entry name" value="Bromodomain-like_sf"/>
</dbReference>
<gene>
    <name evidence="5" type="ORF">LITE_LOCUS37814</name>
</gene>
<dbReference type="AlphaFoldDB" id="A0AAV0PB73"/>
<feature type="compositionally biased region" description="Low complexity" evidence="3">
    <location>
        <begin position="436"/>
        <end position="448"/>
    </location>
</feature>
<proteinExistence type="predicted"/>
<dbReference type="PANTHER" id="PTHR37888">
    <property type="entry name" value="DNA-BINDING BROMODOMAIN-CONTAINING PROTEIN"/>
    <property type="match status" value="1"/>
</dbReference>
<keyword evidence="1 2" id="KW-0103">Bromodomain</keyword>
<organism evidence="5 6">
    <name type="scientific">Linum tenue</name>
    <dbReference type="NCBI Taxonomy" id="586396"/>
    <lineage>
        <taxon>Eukaryota</taxon>
        <taxon>Viridiplantae</taxon>
        <taxon>Streptophyta</taxon>
        <taxon>Embryophyta</taxon>
        <taxon>Tracheophyta</taxon>
        <taxon>Spermatophyta</taxon>
        <taxon>Magnoliopsida</taxon>
        <taxon>eudicotyledons</taxon>
        <taxon>Gunneridae</taxon>
        <taxon>Pentapetalae</taxon>
        <taxon>rosids</taxon>
        <taxon>fabids</taxon>
        <taxon>Malpighiales</taxon>
        <taxon>Linaceae</taxon>
        <taxon>Linum</taxon>
    </lineage>
</organism>
<name>A0AAV0PB73_9ROSI</name>
<evidence type="ECO:0000313" key="5">
    <source>
        <dbReference type="EMBL" id="CAI0468478.1"/>
    </source>
</evidence>
<keyword evidence="6" id="KW-1185">Reference proteome</keyword>
<evidence type="ECO:0000256" key="2">
    <source>
        <dbReference type="PROSITE-ProRule" id="PRU00035"/>
    </source>
</evidence>
<protein>
    <recommendedName>
        <fullName evidence="4">Bromo domain-containing protein</fullName>
    </recommendedName>
</protein>
<dbReference type="Gene3D" id="1.20.920.10">
    <property type="entry name" value="Bromodomain-like"/>
    <property type="match status" value="1"/>
</dbReference>
<dbReference type="CDD" id="cd00167">
    <property type="entry name" value="SANT"/>
    <property type="match status" value="1"/>
</dbReference>
<dbReference type="InterPro" id="IPR001005">
    <property type="entry name" value="SANT/Myb"/>
</dbReference>
<feature type="compositionally biased region" description="Basic residues" evidence="3">
    <location>
        <begin position="183"/>
        <end position="193"/>
    </location>
</feature>
<dbReference type="EMBL" id="CAMGYJ010000008">
    <property type="protein sequence ID" value="CAI0468478.1"/>
    <property type="molecule type" value="Genomic_DNA"/>
</dbReference>
<feature type="domain" description="Bromo" evidence="4">
    <location>
        <begin position="262"/>
        <end position="332"/>
    </location>
</feature>
<accession>A0AAV0PB73</accession>
<dbReference type="PROSITE" id="PS50014">
    <property type="entry name" value="BROMODOMAIN_2"/>
    <property type="match status" value="1"/>
</dbReference>
<comment type="caution">
    <text evidence="5">The sequence shown here is derived from an EMBL/GenBank/DDBJ whole genome shotgun (WGS) entry which is preliminary data.</text>
</comment>
<evidence type="ECO:0000256" key="3">
    <source>
        <dbReference type="SAM" id="MobiDB-lite"/>
    </source>
</evidence>
<dbReference type="Pfam" id="PF00439">
    <property type="entry name" value="Bromodomain"/>
    <property type="match status" value="1"/>
</dbReference>
<feature type="compositionally biased region" description="Low complexity" evidence="3">
    <location>
        <begin position="399"/>
        <end position="413"/>
    </location>
</feature>
<evidence type="ECO:0000313" key="6">
    <source>
        <dbReference type="Proteomes" id="UP001154282"/>
    </source>
</evidence>
<reference evidence="5" key="1">
    <citation type="submission" date="2022-08" db="EMBL/GenBank/DDBJ databases">
        <authorList>
            <person name="Gutierrez-Valencia J."/>
        </authorList>
    </citation>
    <scope>NUCLEOTIDE SEQUENCE</scope>
</reference>
<evidence type="ECO:0000256" key="1">
    <source>
        <dbReference type="ARBA" id="ARBA00023117"/>
    </source>
</evidence>
<feature type="region of interest" description="Disordered" evidence="3">
    <location>
        <begin position="369"/>
        <end position="496"/>
    </location>
</feature>
<dbReference type="PANTHER" id="PTHR37888:SF4">
    <property type="entry name" value="OS07G0565300 PROTEIN"/>
    <property type="match status" value="1"/>
</dbReference>
<sequence length="496" mass="53023">MGAVVVAAAAAAGWGTWEELLLGGAVLRHGTRDWDAVAAELRTRFACTPEVCRAKYEDLQQRYSGCKAWFDELRKQRMAELRRALEVSEDSIGSLESMIETLKAEKKKGDSSPAPSVKSEGIVEESLSKGTSKDGLSAGSFTQETRSNWSSEPRLVPKPEPSTSPDNGKVGEEERPLGFLKGLRGKRKRKICGKGRNEGSAEESADALGSSSMSARLKDNSTSTCGEVVARGSGGDDQCRGGGSSNEEASVDDLVGIFDTIAENKCTNVFRRRLDSQKRGRYKKMILRHIDVDTIRGKISKGSLLSAKELFRDLLLLANNALVFYSKTTREYKSANLLRDIVTESLKTYISSRTASTAAALVSITPPAAAAVLDPPPPATKKSPSARPVNKKTPSKVSKAIPTTTKAATPVAAKKPDRNSGCKAPSKESKASQTTAKGAVAAAKKPAVNSDGQEATEEESVKRKGGPGRQNKVGRTANERPEGGQSKGGRKRARVK</sequence>
<feature type="compositionally biased region" description="Polar residues" evidence="3">
    <location>
        <begin position="139"/>
        <end position="151"/>
    </location>
</feature>
<feature type="compositionally biased region" description="Polar residues" evidence="3">
    <location>
        <begin position="209"/>
        <end position="225"/>
    </location>
</feature>
<feature type="region of interest" description="Disordered" evidence="3">
    <location>
        <begin position="104"/>
        <end position="246"/>
    </location>
</feature>